<evidence type="ECO:0000256" key="4">
    <source>
        <dbReference type="ARBA" id="ARBA00022989"/>
    </source>
</evidence>
<dbReference type="InterPro" id="IPR042267">
    <property type="entry name" value="VTC_sf"/>
</dbReference>
<dbReference type="OrthoDB" id="6493944at2759"/>
<reference evidence="9 10" key="1">
    <citation type="submission" date="2018-03" db="EMBL/GenBank/DDBJ databases">
        <title>Genomes of Pezizomycetes fungi and the evolution of truffles.</title>
        <authorList>
            <person name="Murat C."/>
            <person name="Payen T."/>
            <person name="Noel B."/>
            <person name="Kuo A."/>
            <person name="Martin F.M."/>
        </authorList>
    </citation>
    <scope>NUCLEOTIDE SEQUENCE [LARGE SCALE GENOMIC DNA]</scope>
    <source>
        <strain evidence="9">091103-1</strain>
    </source>
</reference>
<name>A0A317SQX3_9PEZI</name>
<evidence type="ECO:0000313" key="10">
    <source>
        <dbReference type="Proteomes" id="UP000246991"/>
    </source>
</evidence>
<dbReference type="PANTHER" id="PTHR46140:SF2">
    <property type="entry name" value="VACUOLAR TRANSPORTER CHAPERONE 3 COMPLEX SUBUNIT 3-RELATED"/>
    <property type="match status" value="1"/>
</dbReference>
<comment type="caution">
    <text evidence="9">The sequence shown here is derived from an EMBL/GenBank/DDBJ whole genome shotgun (WGS) entry which is preliminary data.</text>
</comment>
<dbReference type="InterPro" id="IPR018966">
    <property type="entry name" value="VTC_domain"/>
</dbReference>
<dbReference type="PROSITE" id="PS51382">
    <property type="entry name" value="SPX"/>
    <property type="match status" value="1"/>
</dbReference>
<feature type="transmembrane region" description="Helical" evidence="7">
    <location>
        <begin position="745"/>
        <end position="765"/>
    </location>
</feature>
<evidence type="ECO:0000256" key="1">
    <source>
        <dbReference type="ARBA" id="ARBA00004128"/>
    </source>
</evidence>
<dbReference type="FunFam" id="3.20.100.30:FF:000002">
    <property type="entry name" value="Vacuolar transporter chaperone"/>
    <property type="match status" value="1"/>
</dbReference>
<feature type="domain" description="SPX" evidence="8">
    <location>
        <begin position="1"/>
        <end position="174"/>
    </location>
</feature>
<feature type="region of interest" description="Disordered" evidence="6">
    <location>
        <begin position="228"/>
        <end position="247"/>
    </location>
</feature>
<feature type="compositionally biased region" description="Acidic residues" evidence="6">
    <location>
        <begin position="636"/>
        <end position="649"/>
    </location>
</feature>
<evidence type="ECO:0000313" key="9">
    <source>
        <dbReference type="EMBL" id="PWW76744.1"/>
    </source>
</evidence>
<gene>
    <name evidence="9" type="ORF">C7212DRAFT_279731</name>
</gene>
<keyword evidence="3 7" id="KW-0812">Transmembrane</keyword>
<dbReference type="InterPro" id="IPR051572">
    <property type="entry name" value="VTC_Complex_Subunit"/>
</dbReference>
<dbReference type="InterPro" id="IPR004331">
    <property type="entry name" value="SPX_dom"/>
</dbReference>
<dbReference type="Pfam" id="PF02656">
    <property type="entry name" value="DUF202"/>
    <property type="match status" value="1"/>
</dbReference>
<evidence type="ECO:0000259" key="8">
    <source>
        <dbReference type="PROSITE" id="PS51382"/>
    </source>
</evidence>
<sequence length="848" mass="96448">MRFGKTLQASIHPPWRDHYIDYAKIKKLLREGDDSDSGRTPASRAEQMEGWTENDESEFVHELVNVQLEKVNYFQREMNEQLKSRTATCEARLEQLVSAMPARGPASSLNPVKEQIGGEERRKTLTQVLEDLDGITSDINELEKFSRVNFTGFLKAAKKHDRRSRGGSGARDKGKGKGRSGTNGEYKVRPLLQVRLSALEFNREDYSPLLYRLSAMYAFVRENIDRDANDHGQTRTSSVGSGPQPQGSRKYISHKFWVHPDNILEVKTFILRRLPVLIYNPQPSKEVDASRRDPTINSLYFDNPQFSLYHDKLSKAPEAASLRLRWYGRLSDKPDILLERKTMRDSDSEGAVEERITLKEKYVLDFINGNYAMEKTIQKMKDRPIKNGEDVNRYEALVQSLQGFIKEKKLEPMLRAVYTRTAFQIPGDDRVRVSLDTDLALIRDDCLDEDRPCRDPEEWHRKDIDDAEMEYPFSALRKGEISRFPYALLEIKVLESGLHGRSKEWVSDLMNSHLVKEAPRFSKFVHGISVLFDDHVSSFPFWLSELGTKDIRQDPKQAWEVEQQKVKKQIEDETIVGSFRPGSRDFGGRSAPFASTPNMYGGTPPVAERGLPEIAPRGEGAKKANGSDDQPSDNKDSEEDDSDTEEELAEVPRTVATVPGLRNLFPTFSTSRYGRAHRKTNIPVKLPPGVQKPGTLIMHSGPVQVEAKVWLANQRTFLKWQHVSVLLASLSLGLYNAAGKHNYIAQWLAVVYTAIAIFAAGWGYTMYMWRSRLIRERSGKDFDNVLGPVVVCVALAVALAVNFAFQYRNMKERKRNAYLPFTTAPPDIFNVSINKEHIVGLVQQFGGR</sequence>
<feature type="compositionally biased region" description="Low complexity" evidence="6">
    <location>
        <begin position="237"/>
        <end position="247"/>
    </location>
</feature>
<protein>
    <submittedName>
        <fullName evidence="9">SPX-domain-containing protein</fullName>
    </submittedName>
</protein>
<organism evidence="9 10">
    <name type="scientific">Tuber magnatum</name>
    <name type="common">white Piedmont truffle</name>
    <dbReference type="NCBI Taxonomy" id="42249"/>
    <lineage>
        <taxon>Eukaryota</taxon>
        <taxon>Fungi</taxon>
        <taxon>Dikarya</taxon>
        <taxon>Ascomycota</taxon>
        <taxon>Pezizomycotina</taxon>
        <taxon>Pezizomycetes</taxon>
        <taxon>Pezizales</taxon>
        <taxon>Tuberaceae</taxon>
        <taxon>Tuber</taxon>
    </lineage>
</organism>
<evidence type="ECO:0000256" key="5">
    <source>
        <dbReference type="ARBA" id="ARBA00023136"/>
    </source>
</evidence>
<evidence type="ECO:0000256" key="3">
    <source>
        <dbReference type="ARBA" id="ARBA00022692"/>
    </source>
</evidence>
<dbReference type="GO" id="GO:0006799">
    <property type="term" value="P:polyphosphate biosynthetic process"/>
    <property type="evidence" value="ECO:0007669"/>
    <property type="project" value="UniProtKB-ARBA"/>
</dbReference>
<accession>A0A317SQX3</accession>
<dbReference type="InterPro" id="IPR003807">
    <property type="entry name" value="DUF202"/>
</dbReference>
<dbReference type="STRING" id="42249.A0A317SQX3"/>
<keyword evidence="4 7" id="KW-1133">Transmembrane helix</keyword>
<dbReference type="Gene3D" id="3.20.100.30">
    <property type="entry name" value="VTC, catalytic tunnel domain"/>
    <property type="match status" value="1"/>
</dbReference>
<feature type="region of interest" description="Disordered" evidence="6">
    <location>
        <begin position="157"/>
        <end position="184"/>
    </location>
</feature>
<dbReference type="PANTHER" id="PTHR46140">
    <property type="entry name" value="VACUOLAR TRANSPORTER CHAPERONE 1-RELATED"/>
    <property type="match status" value="1"/>
</dbReference>
<dbReference type="Pfam" id="PF09359">
    <property type="entry name" value="VTC"/>
    <property type="match status" value="1"/>
</dbReference>
<evidence type="ECO:0000256" key="7">
    <source>
        <dbReference type="SAM" id="Phobius"/>
    </source>
</evidence>
<dbReference type="Proteomes" id="UP000246991">
    <property type="component" value="Unassembled WGS sequence"/>
</dbReference>
<evidence type="ECO:0000256" key="2">
    <source>
        <dbReference type="ARBA" id="ARBA00022554"/>
    </source>
</evidence>
<keyword evidence="10" id="KW-1185">Reference proteome</keyword>
<feature type="region of interest" description="Disordered" evidence="6">
    <location>
        <begin position="578"/>
        <end position="653"/>
    </location>
</feature>
<comment type="subcellular location">
    <subcellularLocation>
        <location evidence="1">Vacuole membrane</location>
        <topology evidence="1">Multi-pass membrane protein</topology>
    </subcellularLocation>
</comment>
<feature type="transmembrane region" description="Helical" evidence="7">
    <location>
        <begin position="720"/>
        <end position="738"/>
    </location>
</feature>
<dbReference type="AlphaFoldDB" id="A0A317SQX3"/>
<keyword evidence="2" id="KW-0926">Vacuole</keyword>
<proteinExistence type="predicted"/>
<keyword evidence="5 7" id="KW-0472">Membrane</keyword>
<dbReference type="CDD" id="cd14480">
    <property type="entry name" value="SPX_VTC2_like"/>
    <property type="match status" value="1"/>
</dbReference>
<feature type="region of interest" description="Disordered" evidence="6">
    <location>
        <begin position="32"/>
        <end position="54"/>
    </location>
</feature>
<dbReference type="EMBL" id="PYWC01000030">
    <property type="protein sequence ID" value="PWW76744.1"/>
    <property type="molecule type" value="Genomic_DNA"/>
</dbReference>
<dbReference type="GO" id="GO:0033254">
    <property type="term" value="C:vacuolar transporter chaperone complex"/>
    <property type="evidence" value="ECO:0007669"/>
    <property type="project" value="TreeGrafter"/>
</dbReference>
<evidence type="ECO:0000256" key="6">
    <source>
        <dbReference type="SAM" id="MobiDB-lite"/>
    </source>
</evidence>
<dbReference type="GO" id="GO:0000329">
    <property type="term" value="C:fungal-type vacuole membrane"/>
    <property type="evidence" value="ECO:0007669"/>
    <property type="project" value="TreeGrafter"/>
</dbReference>
<feature type="transmembrane region" description="Helical" evidence="7">
    <location>
        <begin position="785"/>
        <end position="805"/>
    </location>
</feature>